<comment type="subcellular location">
    <subcellularLocation>
        <location evidence="1">Nucleus</location>
    </subcellularLocation>
</comment>
<feature type="compositionally biased region" description="Acidic residues" evidence="3">
    <location>
        <begin position="152"/>
        <end position="170"/>
    </location>
</feature>
<feature type="compositionally biased region" description="Basic and acidic residues" evidence="3">
    <location>
        <begin position="606"/>
        <end position="621"/>
    </location>
</feature>
<organism evidence="4 5">
    <name type="scientific">Schistosoma mattheei</name>
    <dbReference type="NCBI Taxonomy" id="31246"/>
    <lineage>
        <taxon>Eukaryota</taxon>
        <taxon>Metazoa</taxon>
        <taxon>Spiralia</taxon>
        <taxon>Lophotrochozoa</taxon>
        <taxon>Platyhelminthes</taxon>
        <taxon>Trematoda</taxon>
        <taxon>Digenea</taxon>
        <taxon>Strigeidida</taxon>
        <taxon>Schistosomatoidea</taxon>
        <taxon>Schistosomatidae</taxon>
        <taxon>Schistosoma</taxon>
    </lineage>
</organism>
<accession>A0A3P8FD50</accession>
<dbReference type="GO" id="GO:0003714">
    <property type="term" value="F:transcription corepressor activity"/>
    <property type="evidence" value="ECO:0007669"/>
    <property type="project" value="TreeGrafter"/>
</dbReference>
<sequence>MNDLVECRKRRLENNIFEGPHWSEVLTDVILSALSFPVHMLRSVTRLTFKKMVLEKAFISTINSGEEYPSCLKLIGDILKTRSSKQADRAKHDEDEDDDSEKEDLVHFSLFNSTKLIQSKELSMRIDDFEDETVSVEDEEKIANQERNSQDTSDDSDSDAVEEEIDIDEDELNQIKNSVRDALGPAALDSENNDCRDFTDAEMFERDEALAAAFRIHMRKPQRIVADQARSVGELKMKCFDLIECILQYSSEPQLVLPALDLVLDIGKGSIEYETAKSRNDLSSNRKINQKQKRKTSFIAKYGDIPPLSSIILVYRSMKPLKAEFPDLESPLSDYLLEQLHEVLSNTNHQAALFLNLLSHCQTFAHKASKLLVETTVKACEKIIDSLDDIREVKINGFESCNLVNLFQIVTHMFKSNKNELKAKKMSRKLSVKLAEVLQTAEKASQCSVNNNVWYNRLKLSLALFELLMCIVKLDENASSTFLQDHIVKLLEKFPSTQKPIRSAARRFLNLLKENNRKSGIFNESESRQEKLRLKMERKKQRQQKRKEKALMKRKPADKATEPKRNEVNAKKKSLKNNANKSKSTIKTVPSPKDSQKVRVLKRKRQPDIKSDNKKRKVTED</sequence>
<name>A0A3P8FD50_9TREM</name>
<dbReference type="GO" id="GO:0003723">
    <property type="term" value="F:RNA binding"/>
    <property type="evidence" value="ECO:0007669"/>
    <property type="project" value="TreeGrafter"/>
</dbReference>
<feature type="compositionally biased region" description="Basic residues" evidence="3">
    <location>
        <begin position="536"/>
        <end position="548"/>
    </location>
</feature>
<dbReference type="Proteomes" id="UP000269396">
    <property type="component" value="Unassembled WGS sequence"/>
</dbReference>
<dbReference type="GO" id="GO:0043565">
    <property type="term" value="F:sequence-specific DNA binding"/>
    <property type="evidence" value="ECO:0007669"/>
    <property type="project" value="TreeGrafter"/>
</dbReference>
<protein>
    <submittedName>
        <fullName evidence="4">Uncharacterized protein</fullName>
    </submittedName>
</protein>
<dbReference type="InterPro" id="IPR007015">
    <property type="entry name" value="DNA_pol_V/MYBBP1A"/>
</dbReference>
<dbReference type="EMBL" id="UZAL01033600">
    <property type="protein sequence ID" value="VDP63730.1"/>
    <property type="molecule type" value="Genomic_DNA"/>
</dbReference>
<evidence type="ECO:0000256" key="3">
    <source>
        <dbReference type="SAM" id="MobiDB-lite"/>
    </source>
</evidence>
<evidence type="ECO:0000313" key="4">
    <source>
        <dbReference type="EMBL" id="VDP63730.1"/>
    </source>
</evidence>
<dbReference type="PANTHER" id="PTHR13213:SF2">
    <property type="entry name" value="MYB-BINDING PROTEIN 1A"/>
    <property type="match status" value="1"/>
</dbReference>
<keyword evidence="5" id="KW-1185">Reference proteome</keyword>
<evidence type="ECO:0000256" key="2">
    <source>
        <dbReference type="ARBA" id="ARBA00023242"/>
    </source>
</evidence>
<dbReference type="AlphaFoldDB" id="A0A3P8FD50"/>
<dbReference type="GO" id="GO:0005730">
    <property type="term" value="C:nucleolus"/>
    <property type="evidence" value="ECO:0007669"/>
    <property type="project" value="InterPro"/>
</dbReference>
<dbReference type="Pfam" id="PF04931">
    <property type="entry name" value="DNA_pol_phi"/>
    <property type="match status" value="1"/>
</dbReference>
<feature type="region of interest" description="Disordered" evidence="3">
    <location>
        <begin position="131"/>
        <end position="170"/>
    </location>
</feature>
<feature type="compositionally biased region" description="Acidic residues" evidence="3">
    <location>
        <begin position="131"/>
        <end position="140"/>
    </location>
</feature>
<feature type="region of interest" description="Disordered" evidence="3">
    <location>
        <begin position="536"/>
        <end position="621"/>
    </location>
</feature>
<feature type="compositionally biased region" description="Basic and acidic residues" evidence="3">
    <location>
        <begin position="549"/>
        <end position="570"/>
    </location>
</feature>
<proteinExistence type="predicted"/>
<gene>
    <name evidence="4" type="ORF">SMTD_LOCUS13526</name>
</gene>
<evidence type="ECO:0000313" key="5">
    <source>
        <dbReference type="Proteomes" id="UP000269396"/>
    </source>
</evidence>
<reference evidence="4 5" key="1">
    <citation type="submission" date="2018-11" db="EMBL/GenBank/DDBJ databases">
        <authorList>
            <consortium name="Pathogen Informatics"/>
        </authorList>
    </citation>
    <scope>NUCLEOTIDE SEQUENCE [LARGE SCALE GENOMIC DNA]</scope>
    <source>
        <strain>Denwood</strain>
        <strain evidence="5">Zambia</strain>
    </source>
</reference>
<keyword evidence="2" id="KW-0539">Nucleus</keyword>
<dbReference type="PANTHER" id="PTHR13213">
    <property type="entry name" value="MYB-BINDING PROTEIN 1A FAMILY MEMBER"/>
    <property type="match status" value="1"/>
</dbReference>
<evidence type="ECO:0000256" key="1">
    <source>
        <dbReference type="ARBA" id="ARBA00004123"/>
    </source>
</evidence>